<evidence type="ECO:0000256" key="1">
    <source>
        <dbReference type="ARBA" id="ARBA00022741"/>
    </source>
</evidence>
<dbReference type="EMBL" id="CP080572">
    <property type="protein sequence ID" value="USG99665.1"/>
    <property type="molecule type" value="Genomic_DNA"/>
</dbReference>
<proteinExistence type="predicted"/>
<dbReference type="AlphaFoldDB" id="A0A9E7SCC5"/>
<sequence length="234" mass="26541">MARISTGIEGLDKMLHGGLISGRAYLVKGGPGTGKTTLTIHFLMEGVRNNEKVLYITLEEPLDPLKQDMKKLGLDISTPLFKGIDATPIGERSHIFEGTYHEEFAKSFGRLVKAIKERLDTEEFTRVVIDPITMVKLTIENDLEYRRTFIGFLKDLAKYNVTLLITSELHETDLEDYLVSGVIELRTYEISGKVVRGIKILKFRGSSFDEQIRPYRLTDRGFEIYSEEGIFVGD</sequence>
<gene>
    <name evidence="4" type="ORF">K1720_09210</name>
</gene>
<dbReference type="KEGG" id="thei:K1720_09210"/>
<evidence type="ECO:0000313" key="5">
    <source>
        <dbReference type="Proteomes" id="UP001056425"/>
    </source>
</evidence>
<dbReference type="SUPFAM" id="SSF52540">
    <property type="entry name" value="P-loop containing nucleoside triphosphate hydrolases"/>
    <property type="match status" value="1"/>
</dbReference>
<dbReference type="PANTHER" id="PTHR43637:SF1">
    <property type="entry name" value="UPF0273 PROTEIN TM_0370"/>
    <property type="match status" value="1"/>
</dbReference>
<feature type="domain" description="KaiC" evidence="3">
    <location>
        <begin position="2"/>
        <end position="234"/>
    </location>
</feature>
<keyword evidence="1" id="KW-0547">Nucleotide-binding</keyword>
<organism evidence="4 5">
    <name type="scientific">Thermococcus argininiproducens</name>
    <dbReference type="NCBI Taxonomy" id="2866384"/>
    <lineage>
        <taxon>Archaea</taxon>
        <taxon>Methanobacteriati</taxon>
        <taxon>Methanobacteriota</taxon>
        <taxon>Thermococci</taxon>
        <taxon>Thermococcales</taxon>
        <taxon>Thermococcaceae</taxon>
        <taxon>Thermococcus</taxon>
    </lineage>
</organism>
<dbReference type="PRINTS" id="PR01874">
    <property type="entry name" value="DNAREPAIRADA"/>
</dbReference>
<evidence type="ECO:0000259" key="3">
    <source>
        <dbReference type="PROSITE" id="PS51146"/>
    </source>
</evidence>
<dbReference type="Gene3D" id="3.40.50.300">
    <property type="entry name" value="P-loop containing nucleotide triphosphate hydrolases"/>
    <property type="match status" value="1"/>
</dbReference>
<dbReference type="InterPro" id="IPR027417">
    <property type="entry name" value="P-loop_NTPase"/>
</dbReference>
<dbReference type="PANTHER" id="PTHR43637">
    <property type="entry name" value="UPF0273 PROTEIN TM_0370"/>
    <property type="match status" value="1"/>
</dbReference>
<dbReference type="InterPro" id="IPR010624">
    <property type="entry name" value="KaiC_dom"/>
</dbReference>
<dbReference type="Proteomes" id="UP001056425">
    <property type="component" value="Chromosome"/>
</dbReference>
<dbReference type="RefSeq" id="WP_251948841.1">
    <property type="nucleotide sequence ID" value="NZ_CP080572.1"/>
</dbReference>
<protein>
    <submittedName>
        <fullName evidence="4">AAA family ATPase</fullName>
    </submittedName>
</protein>
<keyword evidence="2" id="KW-0067">ATP-binding</keyword>
<evidence type="ECO:0000313" key="4">
    <source>
        <dbReference type="EMBL" id="USG99665.1"/>
    </source>
</evidence>
<dbReference type="PROSITE" id="PS51146">
    <property type="entry name" value="KAIC"/>
    <property type="match status" value="1"/>
</dbReference>
<dbReference type="InterPro" id="IPR014774">
    <property type="entry name" value="KaiC-like_dom"/>
</dbReference>
<reference evidence="4 5" key="1">
    <citation type="submission" date="2021-08" db="EMBL/GenBank/DDBJ databases">
        <title>Thermococcus onnuriiensis IOH2.</title>
        <authorList>
            <person name="Park Y.-J."/>
        </authorList>
    </citation>
    <scope>NUCLEOTIDE SEQUENCE [LARGE SCALE GENOMIC DNA]</scope>
    <source>
        <strain evidence="4 5">IOH2</strain>
    </source>
</reference>
<accession>A0A9E7SCC5</accession>
<keyword evidence="5" id="KW-1185">Reference proteome</keyword>
<evidence type="ECO:0000256" key="2">
    <source>
        <dbReference type="ARBA" id="ARBA00022840"/>
    </source>
</evidence>
<dbReference type="GO" id="GO:0005524">
    <property type="term" value="F:ATP binding"/>
    <property type="evidence" value="ECO:0007669"/>
    <property type="project" value="UniProtKB-KW"/>
</dbReference>
<dbReference type="Pfam" id="PF06745">
    <property type="entry name" value="ATPase"/>
    <property type="match status" value="1"/>
</dbReference>
<name>A0A9E7SCC5_9EURY</name>
<dbReference type="GeneID" id="72778524"/>